<dbReference type="Gene3D" id="3.40.50.150">
    <property type="entry name" value="Vaccinia Virus protein VP39"/>
    <property type="match status" value="1"/>
</dbReference>
<sequence length="268" mass="29395">MAQTQNNTPPHFVGQITDLLNGNPTAQELNAALRILAKWRTQLIENTIVSKDGARVQSGPFQGMTYASRASEGARAPRLLGCYEASLAPVIEEIIAQAYPVVVDIGSAEGYYAVGLARRMPDSLIHARDQNPAAQALCAELAALNGVAERVRIGGEITYDDLALCTEQDTVIICDIEGAERALLDPEKAPGLRAADVLVECHERLSPGVTAEIEARFTPTHRITRIDREMSSAALPAWMEEWSDLDRALALWEWRGGPTPWLWMTRHD</sequence>
<proteinExistence type="predicted"/>
<dbReference type="KEGG" id="rom:EI983_10645"/>
<dbReference type="EMBL" id="CP034348">
    <property type="protein sequence ID" value="QGX98702.1"/>
    <property type="molecule type" value="Genomic_DNA"/>
</dbReference>
<keyword evidence="2" id="KW-1185">Reference proteome</keyword>
<gene>
    <name evidence="1" type="ORF">EI983_10645</name>
</gene>
<evidence type="ECO:0008006" key="3">
    <source>
        <dbReference type="Google" id="ProtNLM"/>
    </source>
</evidence>
<dbReference type="InterPro" id="IPR029063">
    <property type="entry name" value="SAM-dependent_MTases_sf"/>
</dbReference>
<dbReference type="AlphaFoldDB" id="A0A6I6IR55"/>
<reference evidence="2" key="1">
    <citation type="submission" date="2018-12" db="EMBL/GenBank/DDBJ databases">
        <title>Complete genome sequence of Roseovarius sp. MME-070.</title>
        <authorList>
            <person name="Nam Y.-D."/>
            <person name="Kang J."/>
            <person name="Chung W.-H."/>
            <person name="Park Y.S."/>
        </authorList>
    </citation>
    <scope>NUCLEOTIDE SEQUENCE [LARGE SCALE GENOMIC DNA]</scope>
    <source>
        <strain evidence="2">MME-070</strain>
    </source>
</reference>
<dbReference type="OrthoDB" id="7343073at2"/>
<protein>
    <recommendedName>
        <fullName evidence="3">FkbM family methyltransferase</fullName>
    </recommendedName>
</protein>
<evidence type="ECO:0000313" key="2">
    <source>
        <dbReference type="Proteomes" id="UP000428330"/>
    </source>
</evidence>
<dbReference type="SUPFAM" id="SSF53335">
    <property type="entry name" value="S-adenosyl-L-methionine-dependent methyltransferases"/>
    <property type="match status" value="1"/>
</dbReference>
<dbReference type="Proteomes" id="UP000428330">
    <property type="component" value="Chromosome"/>
</dbReference>
<dbReference type="RefSeq" id="WP_157707386.1">
    <property type="nucleotide sequence ID" value="NZ_CP034348.1"/>
</dbReference>
<accession>A0A6I6IR55</accession>
<evidence type="ECO:0000313" key="1">
    <source>
        <dbReference type="EMBL" id="QGX98702.1"/>
    </source>
</evidence>
<name>A0A6I6IR55_9RHOB</name>
<organism evidence="1 2">
    <name type="scientific">Roseovarius faecimaris</name>
    <dbReference type="NCBI Taxonomy" id="2494550"/>
    <lineage>
        <taxon>Bacteria</taxon>
        <taxon>Pseudomonadati</taxon>
        <taxon>Pseudomonadota</taxon>
        <taxon>Alphaproteobacteria</taxon>
        <taxon>Rhodobacterales</taxon>
        <taxon>Roseobacteraceae</taxon>
        <taxon>Roseovarius</taxon>
    </lineage>
</organism>